<organism evidence="2 3">
    <name type="scientific">Durusdinium trenchii</name>
    <dbReference type="NCBI Taxonomy" id="1381693"/>
    <lineage>
        <taxon>Eukaryota</taxon>
        <taxon>Sar</taxon>
        <taxon>Alveolata</taxon>
        <taxon>Dinophyceae</taxon>
        <taxon>Suessiales</taxon>
        <taxon>Symbiodiniaceae</taxon>
        <taxon>Durusdinium</taxon>
    </lineage>
</organism>
<proteinExistence type="predicted"/>
<dbReference type="EMBL" id="CAXAMN010023295">
    <property type="protein sequence ID" value="CAK9076547.1"/>
    <property type="molecule type" value="Genomic_DNA"/>
</dbReference>
<evidence type="ECO:0000313" key="3">
    <source>
        <dbReference type="Proteomes" id="UP001642484"/>
    </source>
</evidence>
<comment type="caution">
    <text evidence="2">The sequence shown here is derived from an EMBL/GenBank/DDBJ whole genome shotgun (WGS) entry which is preliminary data.</text>
</comment>
<gene>
    <name evidence="2" type="ORF">CCMP2556_LOCUS37722</name>
</gene>
<keyword evidence="3" id="KW-1185">Reference proteome</keyword>
<feature type="region of interest" description="Disordered" evidence="1">
    <location>
        <begin position="155"/>
        <end position="174"/>
    </location>
</feature>
<dbReference type="Proteomes" id="UP001642484">
    <property type="component" value="Unassembled WGS sequence"/>
</dbReference>
<sequence>MLGVFRIFRGFFSFFASRGGIRGRINKGVDRLFDHIVRKQLVEFLLMPKQNIKIQPSQGILHIERAQLRSSRLNNLHLPLILTAGILDMVHLELKMGKLNAGHHRLMVLIQNVILVMGPGRSEERSSDWNFHDVKAAKTKTIKLASKLLEAFAKPPKQPAKPPPQQMHGSVRVQKEAGSSWLRRKLAKLLRDILNNGMQIAIHDFEIRYEDENSGICGPYRILGGFVVDSLQLRAVSAGQGHGDEQHLFRAKGDWRAGLGQPEDYGRSPSSWRTMSFRNTFSNPLFGKTAPAPSIFDFSHGVHGGLHGYGIKVFWEMFPMDRKCTMSSDVLKDGLGTTTATSQFRLRLQEDSGCSVTEFLKTRKFLKMWERLRYGICTVVMQRMLEEKQGMDAVYVSSHRLREKARRLRDIIGQYKYLVEPCNFSIHFVARPFRGNGDEPHLDLDVNIQELSLLLDMKQLKGLAAILGYLQRWMRHDALFQWKPVPAEFRNSADISGCGLTRGRLLWAFALKLVLQSIHPKYFWTSLAWIHMRRGASIRQALFEALSARTVDQERVQVLQVSLPLIECLAVRREFLIQQARRKKEESYFKREGNCCPCRRKTPEEMAEALRTERW</sequence>
<reference evidence="2 3" key="1">
    <citation type="submission" date="2024-02" db="EMBL/GenBank/DDBJ databases">
        <authorList>
            <person name="Chen Y."/>
            <person name="Shah S."/>
            <person name="Dougan E. K."/>
            <person name="Thang M."/>
            <person name="Chan C."/>
        </authorList>
    </citation>
    <scope>NUCLEOTIDE SEQUENCE [LARGE SCALE GENOMIC DNA]</scope>
</reference>
<accession>A0ABP0PMY6</accession>
<protein>
    <submittedName>
        <fullName evidence="2">Uncharacterized protein</fullName>
    </submittedName>
</protein>
<evidence type="ECO:0000313" key="2">
    <source>
        <dbReference type="EMBL" id="CAK9076547.1"/>
    </source>
</evidence>
<evidence type="ECO:0000256" key="1">
    <source>
        <dbReference type="SAM" id="MobiDB-lite"/>
    </source>
</evidence>
<name>A0ABP0PMY6_9DINO</name>
<feature type="compositionally biased region" description="Pro residues" evidence="1">
    <location>
        <begin position="156"/>
        <end position="165"/>
    </location>
</feature>